<feature type="compositionally biased region" description="Basic and acidic residues" evidence="1">
    <location>
        <begin position="439"/>
        <end position="451"/>
    </location>
</feature>
<dbReference type="AlphaFoldDB" id="A0A2J8A2I6"/>
<feature type="compositionally biased region" description="Low complexity" evidence="1">
    <location>
        <begin position="517"/>
        <end position="537"/>
    </location>
</feature>
<feature type="region of interest" description="Disordered" evidence="1">
    <location>
        <begin position="780"/>
        <end position="858"/>
    </location>
</feature>
<dbReference type="EMBL" id="PGGS01000218">
    <property type="protein sequence ID" value="PNH06736.1"/>
    <property type="molecule type" value="Genomic_DNA"/>
</dbReference>
<keyword evidence="3" id="KW-1185">Reference proteome</keyword>
<evidence type="ECO:0000256" key="1">
    <source>
        <dbReference type="SAM" id="MobiDB-lite"/>
    </source>
</evidence>
<dbReference type="OrthoDB" id="545876at2759"/>
<feature type="compositionally biased region" description="Acidic residues" evidence="1">
    <location>
        <begin position="145"/>
        <end position="170"/>
    </location>
</feature>
<feature type="compositionally biased region" description="Low complexity" evidence="1">
    <location>
        <begin position="662"/>
        <end position="682"/>
    </location>
</feature>
<feature type="compositionally biased region" description="Polar residues" evidence="1">
    <location>
        <begin position="394"/>
        <end position="413"/>
    </location>
</feature>
<evidence type="ECO:0000313" key="2">
    <source>
        <dbReference type="EMBL" id="PNH06736.1"/>
    </source>
</evidence>
<feature type="compositionally biased region" description="Low complexity" evidence="1">
    <location>
        <begin position="745"/>
        <end position="757"/>
    </location>
</feature>
<accession>A0A2J8A2I6</accession>
<feature type="compositionally biased region" description="Basic and acidic residues" evidence="1">
    <location>
        <begin position="472"/>
        <end position="489"/>
    </location>
</feature>
<feature type="region of interest" description="Disordered" evidence="1">
    <location>
        <begin position="654"/>
        <end position="682"/>
    </location>
</feature>
<name>A0A2J8A2I6_9CHLO</name>
<feature type="compositionally biased region" description="Low complexity" evidence="1">
    <location>
        <begin position="193"/>
        <end position="204"/>
    </location>
</feature>
<feature type="compositionally biased region" description="Low complexity" evidence="1">
    <location>
        <begin position="350"/>
        <end position="359"/>
    </location>
</feature>
<feature type="compositionally biased region" description="Basic and acidic residues" evidence="1">
    <location>
        <begin position="318"/>
        <end position="327"/>
    </location>
</feature>
<comment type="caution">
    <text evidence="2">The sequence shown here is derived from an EMBL/GenBank/DDBJ whole genome shotgun (WGS) entry which is preliminary data.</text>
</comment>
<feature type="compositionally biased region" description="Low complexity" evidence="1">
    <location>
        <begin position="804"/>
        <end position="814"/>
    </location>
</feature>
<proteinExistence type="predicted"/>
<reference evidence="2 3" key="1">
    <citation type="journal article" date="2017" name="Mol. Biol. Evol.">
        <title>The 4-celled Tetrabaena socialis nuclear genome reveals the essential components for genetic control of cell number at the origin of multicellularity in the volvocine lineage.</title>
        <authorList>
            <person name="Featherston J."/>
            <person name="Arakaki Y."/>
            <person name="Hanschen E.R."/>
            <person name="Ferris P.J."/>
            <person name="Michod R.E."/>
            <person name="Olson B.J.S.C."/>
            <person name="Nozaki H."/>
            <person name="Durand P.M."/>
        </authorList>
    </citation>
    <scope>NUCLEOTIDE SEQUENCE [LARGE SCALE GENOMIC DNA]</scope>
    <source>
        <strain evidence="2 3">NIES-571</strain>
    </source>
</reference>
<dbReference type="Proteomes" id="UP000236333">
    <property type="component" value="Unassembled WGS sequence"/>
</dbReference>
<sequence length="858" mass="88551">MGSGQSNGRPEEPGARRAGHAPAGPPSSMAERIMASNGQAAPAVSSDVPRGNPAELPSPRKGKDAKGDRHVAIAVADPRLVMYKGQKGGLLDKLKGVTSRNNSFMSTVAAVVGRAASHANAPGSRAGSDRSTGSHTSRRAKGDEYDVESGEEDLEGFIYEDESTSEDEREDYVNAFGRRRKLPKADDYSDYEGAGARALTAGGRKPPKSAAMRRGARKDDKDEDEDGDDEFDPEEERIRQLRQKKKQEERERAKAVAHATLAVANASLAVATMKVGAGASKANGKSVGLGSAASGPSSSGPSRSVVIVEPGQSDDDGPMERHQEPQHVRISPQPPPEPPTRGGSGNLRRGAAAAAAAAGSGYGSSAGGGAGGSGGGSVPGPGPGSGASGPSVNYGASASSQYWQGLRATQTDALGNDDLAGREPSRLEQLAALQRKRQERQERQERQRNADEGGGVRWREETQTSQAPSQQPDRRSGGQERGEQQERSVRWGRQGLDSEDHGSSPATTSEWRHERSSSSNTTTTTTTTTSTVATSSSRQLLPNRESAPGGGPPPTWTSPLHPPPLPRDSDVPVDFDVDEVLNSFATPGGPRQNGDGWRGPQAPTGPPSAPPADGYTSSGKRSIRAVQSDFTSMRNSEAADDVVDLASRMLSLPMAAPRPVQPATDAGPAPGGATSTPAASSASRFARLGANLMSPGAGSTATAADGPGAGNSAAAWAGGGTTTGTVFVQRISGAAGYRRTALLNGSERTTSTGGTTENVALPAIRPPSGSLVKGISQELAARSSGGGASSITHPHARTRFGATQHQQFQQQSVQEAAGLRASAPMPPSQRDYDSDSAVLRNASPGCSKHAKDGPGWSG</sequence>
<protein>
    <submittedName>
        <fullName evidence="2">Uncharacterized protein</fullName>
    </submittedName>
</protein>
<feature type="compositionally biased region" description="Acidic residues" evidence="1">
    <location>
        <begin position="221"/>
        <end position="235"/>
    </location>
</feature>
<feature type="region of interest" description="Disordered" evidence="1">
    <location>
        <begin position="744"/>
        <end position="765"/>
    </location>
</feature>
<feature type="region of interest" description="Disordered" evidence="1">
    <location>
        <begin position="116"/>
        <end position="256"/>
    </location>
</feature>
<feature type="compositionally biased region" description="Gly residues" evidence="1">
    <location>
        <begin position="360"/>
        <end position="387"/>
    </location>
</feature>
<feature type="region of interest" description="Disordered" evidence="1">
    <location>
        <begin position="1"/>
        <end position="69"/>
    </location>
</feature>
<feature type="compositionally biased region" description="Pro residues" evidence="1">
    <location>
        <begin position="550"/>
        <end position="566"/>
    </location>
</feature>
<evidence type="ECO:0000313" key="3">
    <source>
        <dbReference type="Proteomes" id="UP000236333"/>
    </source>
</evidence>
<organism evidence="2 3">
    <name type="scientific">Tetrabaena socialis</name>
    <dbReference type="NCBI Taxonomy" id="47790"/>
    <lineage>
        <taxon>Eukaryota</taxon>
        <taxon>Viridiplantae</taxon>
        <taxon>Chlorophyta</taxon>
        <taxon>core chlorophytes</taxon>
        <taxon>Chlorophyceae</taxon>
        <taxon>CS clade</taxon>
        <taxon>Chlamydomonadales</taxon>
        <taxon>Tetrabaenaceae</taxon>
        <taxon>Tetrabaena</taxon>
    </lineage>
</organism>
<gene>
    <name evidence="2" type="ORF">TSOC_006859</name>
</gene>
<feature type="region of interest" description="Disordered" evidence="1">
    <location>
        <begin position="280"/>
        <end position="637"/>
    </location>
</feature>
<feature type="compositionally biased region" description="Low complexity" evidence="1">
    <location>
        <begin position="286"/>
        <end position="308"/>
    </location>
</feature>